<evidence type="ECO:0000313" key="14">
    <source>
        <dbReference type="Proteomes" id="UP001054945"/>
    </source>
</evidence>
<dbReference type="PANTHER" id="PTHR24365:SF541">
    <property type="entry name" value="PROTEIN TOLL-RELATED"/>
    <property type="match status" value="1"/>
</dbReference>
<keyword evidence="7 11" id="KW-1133">Transmembrane helix</keyword>
<dbReference type="PROSITE" id="PS51450">
    <property type="entry name" value="LRR"/>
    <property type="match status" value="2"/>
</dbReference>
<dbReference type="GO" id="GO:0007165">
    <property type="term" value="P:signal transduction"/>
    <property type="evidence" value="ECO:0007669"/>
    <property type="project" value="InterPro"/>
</dbReference>
<comment type="subcellular location">
    <subcellularLocation>
        <location evidence="1">Membrane</location>
        <topology evidence="1">Single-pass membrane protein</topology>
    </subcellularLocation>
</comment>
<keyword evidence="6" id="KW-0677">Repeat</keyword>
<evidence type="ECO:0000256" key="6">
    <source>
        <dbReference type="ARBA" id="ARBA00022737"/>
    </source>
</evidence>
<evidence type="ECO:0000256" key="4">
    <source>
        <dbReference type="ARBA" id="ARBA00022692"/>
    </source>
</evidence>
<name>A0AAV4QWX1_CAEEX</name>
<comment type="caution">
    <text evidence="13">The sequence shown here is derived from an EMBL/GenBank/DDBJ whole genome shotgun (WGS) entry which is preliminary data.</text>
</comment>
<dbReference type="InterPro" id="IPR035897">
    <property type="entry name" value="Toll_tir_struct_dom_sf"/>
</dbReference>
<evidence type="ECO:0000256" key="10">
    <source>
        <dbReference type="ARBA" id="ARBA00023180"/>
    </source>
</evidence>
<dbReference type="Gene3D" id="3.40.50.10140">
    <property type="entry name" value="Toll/interleukin-1 receptor homology (TIR) domain"/>
    <property type="match status" value="1"/>
</dbReference>
<dbReference type="GO" id="GO:0005886">
    <property type="term" value="C:plasma membrane"/>
    <property type="evidence" value="ECO:0007669"/>
    <property type="project" value="TreeGrafter"/>
</dbReference>
<evidence type="ECO:0000256" key="1">
    <source>
        <dbReference type="ARBA" id="ARBA00004167"/>
    </source>
</evidence>
<evidence type="ECO:0000256" key="9">
    <source>
        <dbReference type="ARBA" id="ARBA00023170"/>
    </source>
</evidence>
<evidence type="ECO:0000259" key="12">
    <source>
        <dbReference type="PROSITE" id="PS50104"/>
    </source>
</evidence>
<dbReference type="SMART" id="SM00255">
    <property type="entry name" value="TIR"/>
    <property type="match status" value="1"/>
</dbReference>
<feature type="domain" description="TIR" evidence="12">
    <location>
        <begin position="359"/>
        <end position="452"/>
    </location>
</feature>
<proteinExistence type="inferred from homology"/>
<accession>A0AAV4QWX1</accession>
<keyword evidence="5" id="KW-0732">Signal</keyword>
<dbReference type="PANTHER" id="PTHR24365">
    <property type="entry name" value="TOLL-LIKE RECEPTOR"/>
    <property type="match status" value="1"/>
</dbReference>
<dbReference type="Pfam" id="PF01582">
    <property type="entry name" value="TIR"/>
    <property type="match status" value="1"/>
</dbReference>
<dbReference type="InterPro" id="IPR032675">
    <property type="entry name" value="LRR_dom_sf"/>
</dbReference>
<feature type="transmembrane region" description="Helical" evidence="11">
    <location>
        <begin position="301"/>
        <end position="325"/>
    </location>
</feature>
<dbReference type="InterPro" id="IPR003591">
    <property type="entry name" value="Leu-rich_rpt_typical-subtyp"/>
</dbReference>
<dbReference type="InterPro" id="IPR000157">
    <property type="entry name" value="TIR_dom"/>
</dbReference>
<keyword evidence="8 11" id="KW-0472">Membrane</keyword>
<keyword evidence="4 11" id="KW-0812">Transmembrane</keyword>
<dbReference type="Pfam" id="PF13855">
    <property type="entry name" value="LRR_8"/>
    <property type="match status" value="1"/>
</dbReference>
<keyword evidence="10" id="KW-0325">Glycoprotein</keyword>
<evidence type="ECO:0000256" key="11">
    <source>
        <dbReference type="SAM" id="Phobius"/>
    </source>
</evidence>
<sequence length="452" mass="52348">MVAKNASLDESRQYPRMTDIEEIMCSLTFKRKESVVPLTRAQSSQFLCSYNSHCFALCHCCEFDACDCKMVCPDNCTCYYDQSWNTNIVDCGSKRHTSVPRKIPMDVTELYLDGSDIPTLSSHTFIGRKNMKILYMNNSNVHTIDNRTFNGLRDLLVLNLDHNRLTALHGYEFERLVHLQELYLSHNMIATISNVTFANLKAIEILHLDHNYIVQYQIWLLNNNARLQEIKLAYNSWTCDCYFVGEMKEFLHLKGDYVRDIYDLECHYNHSSSHYMLDFNTSACNNYTATAMRSEFDFAEMLPIILIVTVVFIVVLIIAVLIFVFRKEMGVWFYAKYGVRLFRAGQTRTSQRGGGDEDKLFDAFVSYSKKDEAFVTQILAPELECGVPTFRLCLHYRDLPVGGYMSDAIMEAMESSRRTILILSENFLKSEWCRYEFKSAHRKCSVPVNTDS</sequence>
<keyword evidence="9 13" id="KW-0675">Receptor</keyword>
<protein>
    <submittedName>
        <fullName evidence="13">Toll-like receptor Tollo</fullName>
    </submittedName>
</protein>
<dbReference type="EMBL" id="BPLR01006927">
    <property type="protein sequence ID" value="GIY13366.1"/>
    <property type="molecule type" value="Genomic_DNA"/>
</dbReference>
<dbReference type="SMART" id="SM00369">
    <property type="entry name" value="LRR_TYP"/>
    <property type="match status" value="3"/>
</dbReference>
<dbReference type="Gene3D" id="3.80.10.10">
    <property type="entry name" value="Ribonuclease Inhibitor"/>
    <property type="match status" value="1"/>
</dbReference>
<dbReference type="SUPFAM" id="SSF52058">
    <property type="entry name" value="L domain-like"/>
    <property type="match status" value="1"/>
</dbReference>
<dbReference type="GO" id="GO:0038023">
    <property type="term" value="F:signaling receptor activity"/>
    <property type="evidence" value="ECO:0007669"/>
    <property type="project" value="TreeGrafter"/>
</dbReference>
<dbReference type="Proteomes" id="UP001054945">
    <property type="component" value="Unassembled WGS sequence"/>
</dbReference>
<evidence type="ECO:0000256" key="3">
    <source>
        <dbReference type="ARBA" id="ARBA00022614"/>
    </source>
</evidence>
<keyword evidence="14" id="KW-1185">Reference proteome</keyword>
<dbReference type="InterPro" id="IPR001611">
    <property type="entry name" value="Leu-rich_rpt"/>
</dbReference>
<evidence type="ECO:0000256" key="8">
    <source>
        <dbReference type="ARBA" id="ARBA00023136"/>
    </source>
</evidence>
<evidence type="ECO:0000313" key="13">
    <source>
        <dbReference type="EMBL" id="GIY13366.1"/>
    </source>
</evidence>
<evidence type="ECO:0000256" key="5">
    <source>
        <dbReference type="ARBA" id="ARBA00022729"/>
    </source>
</evidence>
<gene>
    <name evidence="13" type="primary">Tollo</name>
    <name evidence="13" type="ORF">CEXT_125631</name>
</gene>
<reference evidence="13 14" key="1">
    <citation type="submission" date="2021-06" db="EMBL/GenBank/DDBJ databases">
        <title>Caerostris extrusa draft genome.</title>
        <authorList>
            <person name="Kono N."/>
            <person name="Arakawa K."/>
        </authorList>
    </citation>
    <scope>NUCLEOTIDE SEQUENCE [LARGE SCALE GENOMIC DNA]</scope>
</reference>
<evidence type="ECO:0000256" key="7">
    <source>
        <dbReference type="ARBA" id="ARBA00022989"/>
    </source>
</evidence>
<evidence type="ECO:0000256" key="2">
    <source>
        <dbReference type="ARBA" id="ARBA00009634"/>
    </source>
</evidence>
<keyword evidence="3" id="KW-0433">Leucine-rich repeat</keyword>
<comment type="similarity">
    <text evidence="2">Belongs to the Toll-like receptor family.</text>
</comment>
<organism evidence="13 14">
    <name type="scientific">Caerostris extrusa</name>
    <name type="common">Bark spider</name>
    <name type="synonym">Caerostris bankana</name>
    <dbReference type="NCBI Taxonomy" id="172846"/>
    <lineage>
        <taxon>Eukaryota</taxon>
        <taxon>Metazoa</taxon>
        <taxon>Ecdysozoa</taxon>
        <taxon>Arthropoda</taxon>
        <taxon>Chelicerata</taxon>
        <taxon>Arachnida</taxon>
        <taxon>Araneae</taxon>
        <taxon>Araneomorphae</taxon>
        <taxon>Entelegynae</taxon>
        <taxon>Araneoidea</taxon>
        <taxon>Araneidae</taxon>
        <taxon>Caerostris</taxon>
    </lineage>
</organism>
<dbReference type="SUPFAM" id="SSF52200">
    <property type="entry name" value="Toll/Interleukin receptor TIR domain"/>
    <property type="match status" value="1"/>
</dbReference>
<dbReference type="AlphaFoldDB" id="A0AAV4QWX1"/>
<dbReference type="PROSITE" id="PS50104">
    <property type="entry name" value="TIR"/>
    <property type="match status" value="1"/>
</dbReference>